<evidence type="ECO:0000313" key="4">
    <source>
        <dbReference type="Proteomes" id="UP000005426"/>
    </source>
</evidence>
<dbReference type="Gene3D" id="3.40.50.1580">
    <property type="entry name" value="Nucleoside phosphorylase domain"/>
    <property type="match status" value="1"/>
</dbReference>
<dbReference type="Proteomes" id="UP000005426">
    <property type="component" value="Unassembled WGS sequence"/>
</dbReference>
<dbReference type="InterPro" id="IPR000845">
    <property type="entry name" value="Nucleoside_phosphorylase_d"/>
</dbReference>
<dbReference type="PANTHER" id="PTHR46082">
    <property type="entry name" value="ATP/GTP-BINDING PROTEIN-RELATED"/>
    <property type="match status" value="1"/>
</dbReference>
<dbReference type="GeneID" id="25777120"/>
<evidence type="ECO:0000256" key="1">
    <source>
        <dbReference type="SAM" id="MobiDB-lite"/>
    </source>
</evidence>
<dbReference type="EMBL" id="ABDG02000028">
    <property type="protein sequence ID" value="EHK40431.1"/>
    <property type="molecule type" value="Genomic_DNA"/>
</dbReference>
<comment type="caution">
    <text evidence="3">The sequence shown here is derived from an EMBL/GenBank/DDBJ whole genome shotgun (WGS) entry which is preliminary data.</text>
</comment>
<dbReference type="eggNOG" id="ENOG502RR6X">
    <property type="taxonomic scope" value="Eukaryota"/>
</dbReference>
<dbReference type="PANTHER" id="PTHR46082:SF11">
    <property type="entry name" value="AAA+ ATPASE DOMAIN-CONTAINING PROTEIN-RELATED"/>
    <property type="match status" value="1"/>
</dbReference>
<dbReference type="OrthoDB" id="1658288at2759"/>
<feature type="compositionally biased region" description="Acidic residues" evidence="1">
    <location>
        <begin position="128"/>
        <end position="139"/>
    </location>
</feature>
<gene>
    <name evidence="3" type="ORF">TRIATDRAFT_181285</name>
</gene>
<reference evidence="3 4" key="1">
    <citation type="journal article" date="2011" name="Genome Biol.">
        <title>Comparative genome sequence analysis underscores mycoparasitism as the ancestral life style of Trichoderma.</title>
        <authorList>
            <person name="Kubicek C.P."/>
            <person name="Herrera-Estrella A."/>
            <person name="Seidl-Seiboth V."/>
            <person name="Martinez D.A."/>
            <person name="Druzhinina I.S."/>
            <person name="Thon M."/>
            <person name="Zeilinger S."/>
            <person name="Casas-Flores S."/>
            <person name="Horwitz B.A."/>
            <person name="Mukherjee P.K."/>
            <person name="Mukherjee M."/>
            <person name="Kredics L."/>
            <person name="Alcaraz L.D."/>
            <person name="Aerts A."/>
            <person name="Antal Z."/>
            <person name="Atanasova L."/>
            <person name="Cervantes-Badillo M.G."/>
            <person name="Challacombe J."/>
            <person name="Chertkov O."/>
            <person name="McCluskey K."/>
            <person name="Coulpier F."/>
            <person name="Deshpande N."/>
            <person name="von Doehren H."/>
            <person name="Ebbole D.J."/>
            <person name="Esquivel-Naranjo E.U."/>
            <person name="Fekete E."/>
            <person name="Flipphi M."/>
            <person name="Glaser F."/>
            <person name="Gomez-Rodriguez E.Y."/>
            <person name="Gruber S."/>
            <person name="Han C."/>
            <person name="Henrissat B."/>
            <person name="Hermosa R."/>
            <person name="Hernandez-Onate M."/>
            <person name="Karaffa L."/>
            <person name="Kosti I."/>
            <person name="Le Crom S."/>
            <person name="Lindquist E."/>
            <person name="Lucas S."/>
            <person name="Luebeck M."/>
            <person name="Luebeck P.S."/>
            <person name="Margeot A."/>
            <person name="Metz B."/>
            <person name="Misra M."/>
            <person name="Nevalainen H."/>
            <person name="Omann M."/>
            <person name="Packer N."/>
            <person name="Perrone G."/>
            <person name="Uresti-Rivera E.E."/>
            <person name="Salamov A."/>
            <person name="Schmoll M."/>
            <person name="Seiboth B."/>
            <person name="Shapiro H."/>
            <person name="Sukno S."/>
            <person name="Tamayo-Ramos J.A."/>
            <person name="Tisch D."/>
            <person name="Wiest A."/>
            <person name="Wilkinson H.H."/>
            <person name="Zhang M."/>
            <person name="Coutinho P.M."/>
            <person name="Kenerley C.M."/>
            <person name="Monte E."/>
            <person name="Baker S.E."/>
            <person name="Grigoriev I.V."/>
        </authorList>
    </citation>
    <scope>NUCLEOTIDE SEQUENCE [LARGE SCALE GENOMIC DNA]</scope>
    <source>
        <strain evidence="4">ATCC 20476 / IMI 206040</strain>
    </source>
</reference>
<feature type="non-terminal residue" evidence="3">
    <location>
        <position position="1"/>
    </location>
</feature>
<feature type="compositionally biased region" description="Acidic residues" evidence="1">
    <location>
        <begin position="884"/>
        <end position="894"/>
    </location>
</feature>
<organism evidence="3 4">
    <name type="scientific">Hypocrea atroviridis (strain ATCC 20476 / IMI 206040)</name>
    <name type="common">Trichoderma atroviride</name>
    <dbReference type="NCBI Taxonomy" id="452589"/>
    <lineage>
        <taxon>Eukaryota</taxon>
        <taxon>Fungi</taxon>
        <taxon>Dikarya</taxon>
        <taxon>Ascomycota</taxon>
        <taxon>Pezizomycotina</taxon>
        <taxon>Sordariomycetes</taxon>
        <taxon>Hypocreomycetidae</taxon>
        <taxon>Hypocreales</taxon>
        <taxon>Hypocreaceae</taxon>
        <taxon>Trichoderma</taxon>
    </lineage>
</organism>
<dbReference type="AlphaFoldDB" id="G9P9W0"/>
<dbReference type="SUPFAM" id="SSF53167">
    <property type="entry name" value="Purine and uridine phosphorylases"/>
    <property type="match status" value="1"/>
</dbReference>
<dbReference type="KEGG" id="tatv:25777120"/>
<dbReference type="InterPro" id="IPR035994">
    <property type="entry name" value="Nucleoside_phosphorylase_sf"/>
</dbReference>
<feature type="region of interest" description="Disordered" evidence="1">
    <location>
        <begin position="106"/>
        <end position="141"/>
    </location>
</feature>
<feature type="domain" description="Nucleoside phosphorylase" evidence="2">
    <location>
        <begin position="927"/>
        <end position="1202"/>
    </location>
</feature>
<dbReference type="Pfam" id="PF01048">
    <property type="entry name" value="PNP_UDP_1"/>
    <property type="match status" value="1"/>
</dbReference>
<evidence type="ECO:0000313" key="3">
    <source>
        <dbReference type="EMBL" id="EHK40431.1"/>
    </source>
</evidence>
<name>G9P9W0_HYPAI</name>
<dbReference type="OMA" id="WHSMFRN"/>
<dbReference type="InterPro" id="IPR053137">
    <property type="entry name" value="NLR-like"/>
</dbReference>
<feature type="region of interest" description="Disordered" evidence="1">
    <location>
        <begin position="880"/>
        <end position="901"/>
    </location>
</feature>
<dbReference type="GO" id="GO:0009116">
    <property type="term" value="P:nucleoside metabolic process"/>
    <property type="evidence" value="ECO:0007669"/>
    <property type="project" value="InterPro"/>
</dbReference>
<keyword evidence="4" id="KW-1185">Reference proteome</keyword>
<sequence>SVYTAGPNIQPSKRDAYISLLADDLLNKAFKVTPDEESLERVRKALPLYLQTFAMKVGSSGSALICRDVMVFVRRYRREISNTMIQSYITETGVRSDRVDFDSISNWHPDTDNLEDPNTALNKKPDDAMDGNSDDDLDEADRATDSLPEFSVYRDFISQHPAYEWLLQYIQKELYMDEPGNVQTDIRKTIIDYLPKSQRVSRSEAAKRFTLTFTADWDPGSFLQEQEYTESPERAVERAITITGSKVDAQAATTTQYLSQTWPSSGIHLLHVMKSVVRDTNNMPFFYSLPDKTQLVVWSRGPEFNLQVTGTADSIADIGEQLAWLGSALRSSPYKTSVAIVSAFVSDIGTSSTRDMAEGLPTTFFCNIGFGVDAIEDTGEISNGQCWHQLFQNPVIVKGYPILRRPISNIGLELSLDTMALLAGTRYINTFKNKIFIKGFSIMLVPTRYSDNILLWHLLWRKDGGRVSYLDGMDIHANDVSVADLKNSRHILGWSSQIRYLVGSADANYNVDGSCLRKLREDCESNDILISKGLAIQFNHEAAKGKKDSSPQILKDSYRRKLEFLSQKYMVLWDVQCKRGWLVDGVNALLHLLRASLEFNKTDKLSFKFLFKSDMFEEATRKPYTASAAMEVLFNFANLGMELYEEYEQDESGENIKYRVCDRIDDLFEALEKAIDYQPEIIRKIGEGLEFVPRKNLGGWDFYDIATNEDGTEPRLAKVKTAGKGWVDFTRAIGAVFLFGRDFGNLMGPISEDYTCSHWERLPENKYYLAASAEDLNTIMKRMGNPRANPPRLTDSLVWNPYNMALNTRCDCSILEETHCERAQVMWPRDIWAKVISPEEISRSLLPSTSLLLKDSGAVVFGHSPGIKWIWNDFGDPEKGELPLMDEESDDDSPPDSGIGLSLRSSTVHESQYARQNDHFFEHKQYKVAIICALPEELKAVRTLFDEIHQDLPKQESDANTYNLGRLGTHYVVAACLPVQEYGTNAASRVASDIEKSFPAVKWYFVVGIGGGIPSENHDIRLGDVVVSTGVIQHDMGKVMQKDSRITSTGLPQRPAPSMLTAISSVQSDKSVTHNILEAHIQDIVNLEPEYQSPGEDRDTLFYAIAEHEYGQKTCENCKGPHVPKKPRPPGPHIHYGFIASGNQVIKDAVTRDRIGAEMNVLCFEMEGAGVMVTGKCLVIRGICDYADSHKNDEWHKYAAATAAAYTKFFLLRI</sequence>
<evidence type="ECO:0000259" key="2">
    <source>
        <dbReference type="Pfam" id="PF01048"/>
    </source>
</evidence>
<proteinExistence type="predicted"/>
<protein>
    <recommendedName>
        <fullName evidence="2">Nucleoside phosphorylase domain-containing protein</fullName>
    </recommendedName>
</protein>
<dbReference type="GO" id="GO:0003824">
    <property type="term" value="F:catalytic activity"/>
    <property type="evidence" value="ECO:0007669"/>
    <property type="project" value="InterPro"/>
</dbReference>
<dbReference type="HOGENOM" id="CLU_002072_2_2_1"/>
<dbReference type="STRING" id="452589.G9P9W0"/>
<feature type="non-terminal residue" evidence="3">
    <location>
        <position position="1214"/>
    </location>
</feature>
<accession>G9P9W0</accession>